<evidence type="ECO:0000256" key="2">
    <source>
        <dbReference type="ARBA" id="ARBA00022692"/>
    </source>
</evidence>
<keyword evidence="3 5" id="KW-1133">Transmembrane helix</keyword>
<dbReference type="OrthoDB" id="3358017at2759"/>
<feature type="transmembrane region" description="Helical" evidence="5">
    <location>
        <begin position="222"/>
        <end position="242"/>
    </location>
</feature>
<dbReference type="RefSeq" id="XP_007291931.1">
    <property type="nucleotide sequence ID" value="XM_007291869.1"/>
</dbReference>
<evidence type="ECO:0000256" key="5">
    <source>
        <dbReference type="SAM" id="Phobius"/>
    </source>
</evidence>
<dbReference type="PANTHER" id="PTHR31465:SF33">
    <property type="entry name" value="DOMAIN PROTEIN, PUTATIVE (AFU_ORTHOLOGUE AFUA_5G01310)-RELATED"/>
    <property type="match status" value="1"/>
</dbReference>
<feature type="transmembrane region" description="Helical" evidence="5">
    <location>
        <begin position="139"/>
        <end position="156"/>
    </location>
</feature>
<dbReference type="AlphaFoldDB" id="K1XAH6"/>
<feature type="transmembrane region" description="Helical" evidence="5">
    <location>
        <begin position="41"/>
        <end position="58"/>
    </location>
</feature>
<evidence type="ECO:0000256" key="4">
    <source>
        <dbReference type="ARBA" id="ARBA00023136"/>
    </source>
</evidence>
<dbReference type="KEGG" id="mbe:MBM_04042"/>
<dbReference type="HOGENOM" id="CLU_033465_3_1_1"/>
<keyword evidence="2 5" id="KW-0812">Transmembrane</keyword>
<dbReference type="FunCoup" id="K1XAH6">
    <property type="interactions" value="24"/>
</dbReference>
<reference evidence="6 7" key="1">
    <citation type="journal article" date="2012" name="BMC Genomics">
        <title>Sequencing the genome of Marssonina brunnea reveals fungus-poplar co-evolution.</title>
        <authorList>
            <person name="Zhu S."/>
            <person name="Cao Y.-Z."/>
            <person name="Jiang C."/>
            <person name="Tan B.-Y."/>
            <person name="Wang Z."/>
            <person name="Feng S."/>
            <person name="Zhang L."/>
            <person name="Su X.-H."/>
            <person name="Brejova B."/>
            <person name="Vinar T."/>
            <person name="Xu M."/>
            <person name="Wang M.-X."/>
            <person name="Zhang S.-G."/>
            <person name="Huang M.-R."/>
            <person name="Wu R."/>
            <person name="Zhou Y."/>
        </authorList>
    </citation>
    <scope>NUCLEOTIDE SEQUENCE [LARGE SCALE GENOMIC DNA]</scope>
    <source>
        <strain evidence="6 7">MB_m1</strain>
    </source>
</reference>
<feature type="transmembrane region" description="Helical" evidence="5">
    <location>
        <begin position="65"/>
        <end position="86"/>
    </location>
</feature>
<dbReference type="GeneID" id="18759977"/>
<feature type="transmembrane region" description="Helical" evidence="5">
    <location>
        <begin position="98"/>
        <end position="118"/>
    </location>
</feature>
<gene>
    <name evidence="6" type="ORF">MBM_04042</name>
</gene>
<evidence type="ECO:0008006" key="8">
    <source>
        <dbReference type="Google" id="ProtNLM"/>
    </source>
</evidence>
<organism evidence="6 7">
    <name type="scientific">Marssonina brunnea f. sp. multigermtubi (strain MB_m1)</name>
    <name type="common">Marssonina leaf spot fungus</name>
    <dbReference type="NCBI Taxonomy" id="1072389"/>
    <lineage>
        <taxon>Eukaryota</taxon>
        <taxon>Fungi</taxon>
        <taxon>Dikarya</taxon>
        <taxon>Ascomycota</taxon>
        <taxon>Pezizomycotina</taxon>
        <taxon>Leotiomycetes</taxon>
        <taxon>Helotiales</taxon>
        <taxon>Drepanopezizaceae</taxon>
        <taxon>Drepanopeziza</taxon>
    </lineage>
</organism>
<evidence type="ECO:0000256" key="3">
    <source>
        <dbReference type="ARBA" id="ARBA00022989"/>
    </source>
</evidence>
<name>K1XAH6_MARBU</name>
<protein>
    <recommendedName>
        <fullName evidence="8">RTA1 domain protein</fullName>
    </recommendedName>
</protein>
<comment type="subcellular location">
    <subcellularLocation>
        <location evidence="1">Membrane</location>
        <topology evidence="1">Multi-pass membrane protein</topology>
    </subcellularLocation>
</comment>
<evidence type="ECO:0000313" key="6">
    <source>
        <dbReference type="EMBL" id="EKD17673.1"/>
    </source>
</evidence>
<dbReference type="PANTHER" id="PTHR31465">
    <property type="entry name" value="PROTEIN RTA1-RELATED"/>
    <property type="match status" value="1"/>
</dbReference>
<accession>K1XAH6</accession>
<keyword evidence="7" id="KW-1185">Reference proteome</keyword>
<dbReference type="InParanoid" id="K1XAH6"/>
<keyword evidence="4 5" id="KW-0472">Membrane</keyword>
<dbReference type="eggNOG" id="ENOG502S9TD">
    <property type="taxonomic scope" value="Eukaryota"/>
</dbReference>
<dbReference type="GO" id="GO:0016020">
    <property type="term" value="C:membrane"/>
    <property type="evidence" value="ECO:0007669"/>
    <property type="project" value="UniProtKB-SubCell"/>
</dbReference>
<dbReference type="OMA" id="GPYIGQS"/>
<feature type="transmembrane region" description="Helical" evidence="5">
    <location>
        <begin position="257"/>
        <end position="277"/>
    </location>
</feature>
<feature type="transmembrane region" description="Helical" evidence="5">
    <location>
        <begin position="176"/>
        <end position="199"/>
    </location>
</feature>
<dbReference type="Pfam" id="PF04479">
    <property type="entry name" value="RTA1"/>
    <property type="match status" value="1"/>
</dbReference>
<sequence length="308" mass="33996">MAPTLTTAALAGAAAILVARQEVNAAGEESNFKHYTPSKALALAFAALFGASSIWHTWTMIKRKAWLYTAFVCGGWMMTIGFIGRYMAANDVFASGPYIIQALFLILPPSLYAATIYMMYGRIVVFVEAPEASLIRPKWVTKIFVTGDLLAFVMQGGGGGLTASDNPDTAMMGQDILMAGLVAQLIFFCFFLLISLVFWKRMRSSPTYYSMPKYGKYSWQQLLKLLLAAAAIIIFRCVFRIIEFSQGDDGALMKKEWYIYAGDFAPMLFVQCAFHWMHTQDVFPPGGVSGKTASEGGEFVELGQRASR</sequence>
<dbReference type="EMBL" id="JH921435">
    <property type="protein sequence ID" value="EKD17673.1"/>
    <property type="molecule type" value="Genomic_DNA"/>
</dbReference>
<evidence type="ECO:0000256" key="1">
    <source>
        <dbReference type="ARBA" id="ARBA00004141"/>
    </source>
</evidence>
<evidence type="ECO:0000313" key="7">
    <source>
        <dbReference type="Proteomes" id="UP000006753"/>
    </source>
</evidence>
<dbReference type="Proteomes" id="UP000006753">
    <property type="component" value="Unassembled WGS sequence"/>
</dbReference>
<dbReference type="InterPro" id="IPR007568">
    <property type="entry name" value="RTA1"/>
</dbReference>
<proteinExistence type="predicted"/>